<dbReference type="Proteomes" id="UP000028838">
    <property type="component" value="Unassembled WGS sequence"/>
</dbReference>
<evidence type="ECO:0000313" key="2">
    <source>
        <dbReference type="Proteomes" id="UP000028838"/>
    </source>
</evidence>
<gene>
    <name evidence="1" type="ORF">TGFOU_403970</name>
</gene>
<dbReference type="AlphaFoldDB" id="A0A086L8S5"/>
<comment type="caution">
    <text evidence="1">The sequence shown here is derived from an EMBL/GenBank/DDBJ whole genome shotgun (WGS) entry which is preliminary data.</text>
</comment>
<proteinExistence type="predicted"/>
<evidence type="ECO:0000313" key="1">
    <source>
        <dbReference type="EMBL" id="KFG53043.1"/>
    </source>
</evidence>
<feature type="non-terminal residue" evidence="1">
    <location>
        <position position="1"/>
    </location>
</feature>
<name>A0A086L8S5_TOXGO</name>
<reference evidence="1 2" key="1">
    <citation type="submission" date="2014-07" db="EMBL/GenBank/DDBJ databases">
        <authorList>
            <person name="Sibley D."/>
            <person name="Venepally P."/>
            <person name="Karamycheva S."/>
            <person name="Hadjithomas M."/>
            <person name="Khan A."/>
            <person name="Brunk B."/>
            <person name="Roos D."/>
            <person name="Caler E."/>
            <person name="Lorenzi H."/>
        </authorList>
    </citation>
    <scope>NUCLEOTIDE SEQUENCE [LARGE SCALE GENOMIC DNA]</scope>
    <source>
        <strain evidence="1 2">FOU</strain>
    </source>
</reference>
<organism evidence="1 2">
    <name type="scientific">Toxoplasma gondii FOU</name>
    <dbReference type="NCBI Taxonomy" id="943167"/>
    <lineage>
        <taxon>Eukaryota</taxon>
        <taxon>Sar</taxon>
        <taxon>Alveolata</taxon>
        <taxon>Apicomplexa</taxon>
        <taxon>Conoidasida</taxon>
        <taxon>Coccidia</taxon>
        <taxon>Eucoccidiorida</taxon>
        <taxon>Eimeriorina</taxon>
        <taxon>Sarcocystidae</taxon>
        <taxon>Toxoplasma</taxon>
    </lineage>
</organism>
<accession>A0A086L8S5</accession>
<sequence length="103" mass="11561">NDMSEWISETYEAYTPAVPNPRLAVGHYLRVAEMSTDEAWLARYVAKASFNLGFMRLTGIGLPQVRRRSVACSAFLFACVKRESCFSRLAPNRGRDPGVWSAD</sequence>
<dbReference type="VEuPathDB" id="ToxoDB:TGFOU_403970"/>
<protein>
    <submittedName>
        <fullName evidence="1">Putative Sel1 repeat protein</fullName>
    </submittedName>
</protein>
<dbReference type="EMBL" id="AEYH02001006">
    <property type="protein sequence ID" value="KFG53043.1"/>
    <property type="molecule type" value="Genomic_DNA"/>
</dbReference>